<protein>
    <submittedName>
        <fullName evidence="1">Uncharacterized protein</fullName>
    </submittedName>
</protein>
<evidence type="ECO:0000313" key="2">
    <source>
        <dbReference type="Proteomes" id="UP000799764"/>
    </source>
</evidence>
<accession>A0A9P4UAR7</accession>
<dbReference type="Proteomes" id="UP000799764">
    <property type="component" value="Unassembled WGS sequence"/>
</dbReference>
<evidence type="ECO:0000313" key="1">
    <source>
        <dbReference type="EMBL" id="KAF2442342.1"/>
    </source>
</evidence>
<proteinExistence type="predicted"/>
<dbReference type="EMBL" id="MU001504">
    <property type="protein sequence ID" value="KAF2442342.1"/>
    <property type="molecule type" value="Genomic_DNA"/>
</dbReference>
<dbReference type="AlphaFoldDB" id="A0A9P4UAR7"/>
<organism evidence="1 2">
    <name type="scientific">Karstenula rhodostoma CBS 690.94</name>
    <dbReference type="NCBI Taxonomy" id="1392251"/>
    <lineage>
        <taxon>Eukaryota</taxon>
        <taxon>Fungi</taxon>
        <taxon>Dikarya</taxon>
        <taxon>Ascomycota</taxon>
        <taxon>Pezizomycotina</taxon>
        <taxon>Dothideomycetes</taxon>
        <taxon>Pleosporomycetidae</taxon>
        <taxon>Pleosporales</taxon>
        <taxon>Massarineae</taxon>
        <taxon>Didymosphaeriaceae</taxon>
        <taxon>Karstenula</taxon>
    </lineage>
</organism>
<sequence>MAPSTVGHISDPDFPSLNLPELEENEWQRLARAGMPLILPWHHEAVRLGTGYHSNLQLTPEPWATETPFDLGDLLLQAKIFRSEQGSTSSFVSRETSRKEESNDHTELGFGVGIKPAIPVIEVSVKGSYDKQLAENKDNNKKSVRSSCRYGCIDLEIGPRLIAEAVGFLRHEGLEAFKVRYGDYYLAGLRLGADIGMLLSSSSYTRTQKDNVTVQVQAKVIGIKKTKSWEDNFSKFDENCNIKLLGYDTLCVQASHKSRQAGSILTIWHIGSDAHAKSLEELQKAVEEMSTNSENLIERVADVLKKHGVSNGSFVTFEECEELCREGVVVELLLMPMARLRDVIKWQYYDNIV</sequence>
<gene>
    <name evidence="1" type="ORF">P171DRAFT_365181</name>
</gene>
<dbReference type="OrthoDB" id="4457531at2759"/>
<comment type="caution">
    <text evidence="1">The sequence shown here is derived from an EMBL/GenBank/DDBJ whole genome shotgun (WGS) entry which is preliminary data.</text>
</comment>
<name>A0A9P4UAR7_9PLEO</name>
<reference evidence="1" key="1">
    <citation type="journal article" date="2020" name="Stud. Mycol.">
        <title>101 Dothideomycetes genomes: a test case for predicting lifestyles and emergence of pathogens.</title>
        <authorList>
            <person name="Haridas S."/>
            <person name="Albert R."/>
            <person name="Binder M."/>
            <person name="Bloem J."/>
            <person name="Labutti K."/>
            <person name="Salamov A."/>
            <person name="Andreopoulos B."/>
            <person name="Baker S."/>
            <person name="Barry K."/>
            <person name="Bills G."/>
            <person name="Bluhm B."/>
            <person name="Cannon C."/>
            <person name="Castanera R."/>
            <person name="Culley D."/>
            <person name="Daum C."/>
            <person name="Ezra D."/>
            <person name="Gonzalez J."/>
            <person name="Henrissat B."/>
            <person name="Kuo A."/>
            <person name="Liang C."/>
            <person name="Lipzen A."/>
            <person name="Lutzoni F."/>
            <person name="Magnuson J."/>
            <person name="Mondo S."/>
            <person name="Nolan M."/>
            <person name="Ohm R."/>
            <person name="Pangilinan J."/>
            <person name="Park H.-J."/>
            <person name="Ramirez L."/>
            <person name="Alfaro M."/>
            <person name="Sun H."/>
            <person name="Tritt A."/>
            <person name="Yoshinaga Y."/>
            <person name="Zwiers L.-H."/>
            <person name="Turgeon B."/>
            <person name="Goodwin S."/>
            <person name="Spatafora J."/>
            <person name="Crous P."/>
            <person name="Grigoriev I."/>
        </authorList>
    </citation>
    <scope>NUCLEOTIDE SEQUENCE</scope>
    <source>
        <strain evidence="1">CBS 690.94</strain>
    </source>
</reference>
<keyword evidence="2" id="KW-1185">Reference proteome</keyword>